<dbReference type="EnsemblPlants" id="PGSC0003DMT400097065">
    <property type="protein sequence ID" value="PGSC0003DMT400097065"/>
    <property type="gene ID" value="PGSC0003DMG400046636"/>
</dbReference>
<dbReference type="AlphaFoldDB" id="M1DZU3"/>
<feature type="region of interest" description="Disordered" evidence="1">
    <location>
        <begin position="74"/>
        <end position="110"/>
    </location>
</feature>
<reference evidence="2" key="2">
    <citation type="submission" date="2015-06" db="UniProtKB">
        <authorList>
            <consortium name="EnsemblPlants"/>
        </authorList>
    </citation>
    <scope>IDENTIFICATION</scope>
    <source>
        <strain evidence="2">DM1-3 516 R44</strain>
    </source>
</reference>
<name>M1DZU3_SOLTU</name>
<dbReference type="Proteomes" id="UP000011115">
    <property type="component" value="Unassembled WGS sequence"/>
</dbReference>
<protein>
    <recommendedName>
        <fullName evidence="4">Integrase core domain containing protein</fullName>
    </recommendedName>
</protein>
<evidence type="ECO:0000313" key="2">
    <source>
        <dbReference type="EnsemblPlants" id="PGSC0003DMT400097065"/>
    </source>
</evidence>
<reference evidence="3" key="1">
    <citation type="journal article" date="2011" name="Nature">
        <title>Genome sequence and analysis of the tuber crop potato.</title>
        <authorList>
            <consortium name="The Potato Genome Sequencing Consortium"/>
        </authorList>
    </citation>
    <scope>NUCLEOTIDE SEQUENCE [LARGE SCALE GENOMIC DNA]</scope>
    <source>
        <strain evidence="3">cv. DM1-3 516 R44</strain>
    </source>
</reference>
<dbReference type="InParanoid" id="M1DZU3"/>
<sequence length="110" mass="11834">MSPRKIRAQIFKINEVRSNPSKKGKQEPPPRDKGMGERLIFGRETTPRGPSIPSWARGFYAVVWNFLADTHVATPSGSGTTVPSKVTPGTDAQVQTDAPGTVAQTDEATA</sequence>
<dbReference type="HOGENOM" id="CLU_029307_7_2_1"/>
<feature type="compositionally biased region" description="Polar residues" evidence="1">
    <location>
        <begin position="90"/>
        <end position="110"/>
    </location>
</feature>
<accession>M1DZU3</accession>
<evidence type="ECO:0000256" key="1">
    <source>
        <dbReference type="SAM" id="MobiDB-lite"/>
    </source>
</evidence>
<evidence type="ECO:0008006" key="4">
    <source>
        <dbReference type="Google" id="ProtNLM"/>
    </source>
</evidence>
<keyword evidence="3" id="KW-1185">Reference proteome</keyword>
<evidence type="ECO:0000313" key="3">
    <source>
        <dbReference type="Proteomes" id="UP000011115"/>
    </source>
</evidence>
<feature type="region of interest" description="Disordered" evidence="1">
    <location>
        <begin position="1"/>
        <end position="38"/>
    </location>
</feature>
<organism evidence="2 3">
    <name type="scientific">Solanum tuberosum</name>
    <name type="common">Potato</name>
    <dbReference type="NCBI Taxonomy" id="4113"/>
    <lineage>
        <taxon>Eukaryota</taxon>
        <taxon>Viridiplantae</taxon>
        <taxon>Streptophyta</taxon>
        <taxon>Embryophyta</taxon>
        <taxon>Tracheophyta</taxon>
        <taxon>Spermatophyta</taxon>
        <taxon>Magnoliopsida</taxon>
        <taxon>eudicotyledons</taxon>
        <taxon>Gunneridae</taxon>
        <taxon>Pentapetalae</taxon>
        <taxon>asterids</taxon>
        <taxon>lamiids</taxon>
        <taxon>Solanales</taxon>
        <taxon>Solanaceae</taxon>
        <taxon>Solanoideae</taxon>
        <taxon>Solaneae</taxon>
        <taxon>Solanum</taxon>
    </lineage>
</organism>
<feature type="compositionally biased region" description="Basic and acidic residues" evidence="1">
    <location>
        <begin position="24"/>
        <end position="36"/>
    </location>
</feature>
<proteinExistence type="predicted"/>
<feature type="compositionally biased region" description="Polar residues" evidence="1">
    <location>
        <begin position="74"/>
        <end position="84"/>
    </location>
</feature>
<dbReference type="Gramene" id="PGSC0003DMT400097065">
    <property type="protein sequence ID" value="PGSC0003DMT400097065"/>
    <property type="gene ID" value="PGSC0003DMG400046636"/>
</dbReference>
<dbReference type="PaxDb" id="4113-PGSC0003DMT400097065"/>